<evidence type="ECO:0000313" key="2">
    <source>
        <dbReference type="Proteomes" id="UP001207468"/>
    </source>
</evidence>
<name>A0ACC0UHE9_9AGAM</name>
<gene>
    <name evidence="1" type="ORF">F5148DRAFT_1179703</name>
</gene>
<protein>
    <submittedName>
        <fullName evidence="1">Nucleoside transporter-domain-containing protein</fullName>
    </submittedName>
</protein>
<reference evidence="1" key="1">
    <citation type="submission" date="2021-03" db="EMBL/GenBank/DDBJ databases">
        <title>Evolutionary priming and transition to the ectomycorrhizal habit in an iconic lineage of mushroom-forming fungi: is preadaptation a requirement?</title>
        <authorList>
            <consortium name="DOE Joint Genome Institute"/>
            <person name="Looney B.P."/>
            <person name="Miyauchi S."/>
            <person name="Morin E."/>
            <person name="Drula E."/>
            <person name="Courty P.E."/>
            <person name="Chicoki N."/>
            <person name="Fauchery L."/>
            <person name="Kohler A."/>
            <person name="Kuo A."/>
            <person name="LaButti K."/>
            <person name="Pangilinan J."/>
            <person name="Lipzen A."/>
            <person name="Riley R."/>
            <person name="Andreopoulos W."/>
            <person name="He G."/>
            <person name="Johnson J."/>
            <person name="Barry K.W."/>
            <person name="Grigoriev I.V."/>
            <person name="Nagy L."/>
            <person name="Hibbett D."/>
            <person name="Henrissat B."/>
            <person name="Matheny P.B."/>
            <person name="Labbe J."/>
            <person name="Martin A.F."/>
        </authorList>
    </citation>
    <scope>NUCLEOTIDE SEQUENCE</scope>
    <source>
        <strain evidence="1">BPL698</strain>
    </source>
</reference>
<evidence type="ECO:0000313" key="1">
    <source>
        <dbReference type="EMBL" id="KAI9510479.1"/>
    </source>
</evidence>
<accession>A0ACC0UHE9</accession>
<comment type="caution">
    <text evidence="1">The sequence shown here is derived from an EMBL/GenBank/DDBJ whole genome shotgun (WGS) entry which is preliminary data.</text>
</comment>
<sequence length="533" mass="57968">MMHDPLSSVPPHSLRPSDSEPTTTIPLTKPGSLGRPESSTFSSMNTQYRALPQSPDLSQDIDVPFAIEEGEQQIAEEIDDASILDDLAPSDAPVDNRIQWIHFMLGSAVLLPWNVMITAEPYFISKLQYSSIRSSFSSYLVTTFTLSNFAFLAHATVTSKKVPAAQRTRWSMLCLASLTCILTLSTFIDLPEGAFVTFIITIGIALAACGSYLQTSVVAVASLFGPTVIQSLLSGQAIVAVILSAVQLISATGSLHASEVGSPADGAAETKSSRLFFGISASFLFACGMANAWMTRLPSFQAVVPNDEPWMRRRLSLSADIRSPVLSGPPAGVPVPEIMWDRIHSVARRNVLYEIAVAYVFVVTLSIFPTITISIVPTNPGIHPLLFSSLHFLVFNFGDWFGRYLCSIPRFLIWCARRLLMLSLARTLFIPLFLACNLHRDVSSPSTPPLINSDMLYMLLLFAFGTTNGYVSSLCQMAAPSLEHNPRLKGRKEDIDLAAPIMGFCVVGGLVIGSILSFTVRAIVCSCNPFLSE</sequence>
<keyword evidence="2" id="KW-1185">Reference proteome</keyword>
<organism evidence="1 2">
    <name type="scientific">Russula earlei</name>
    <dbReference type="NCBI Taxonomy" id="71964"/>
    <lineage>
        <taxon>Eukaryota</taxon>
        <taxon>Fungi</taxon>
        <taxon>Dikarya</taxon>
        <taxon>Basidiomycota</taxon>
        <taxon>Agaricomycotina</taxon>
        <taxon>Agaricomycetes</taxon>
        <taxon>Russulales</taxon>
        <taxon>Russulaceae</taxon>
        <taxon>Russula</taxon>
    </lineage>
</organism>
<proteinExistence type="predicted"/>
<dbReference type="EMBL" id="JAGFNK010000042">
    <property type="protein sequence ID" value="KAI9510479.1"/>
    <property type="molecule type" value="Genomic_DNA"/>
</dbReference>
<dbReference type="Proteomes" id="UP001207468">
    <property type="component" value="Unassembled WGS sequence"/>
</dbReference>